<organism evidence="1 2">
    <name type="scientific">Vitis vinifera</name>
    <name type="common">Grape</name>
    <dbReference type="NCBI Taxonomy" id="29760"/>
    <lineage>
        <taxon>Eukaryota</taxon>
        <taxon>Viridiplantae</taxon>
        <taxon>Streptophyta</taxon>
        <taxon>Embryophyta</taxon>
        <taxon>Tracheophyta</taxon>
        <taxon>Spermatophyta</taxon>
        <taxon>Magnoliopsida</taxon>
        <taxon>eudicotyledons</taxon>
        <taxon>Gunneridae</taxon>
        <taxon>Pentapetalae</taxon>
        <taxon>rosids</taxon>
        <taxon>Vitales</taxon>
        <taxon>Vitaceae</taxon>
        <taxon>Viteae</taxon>
        <taxon>Vitis</taxon>
    </lineage>
</organism>
<evidence type="ECO:0000313" key="2">
    <source>
        <dbReference type="Proteomes" id="UP000288805"/>
    </source>
</evidence>
<dbReference type="AlphaFoldDB" id="A0A438HI74"/>
<name>A0A438HI74_VITVI</name>
<proteinExistence type="predicted"/>
<protein>
    <submittedName>
        <fullName evidence="1">Uncharacterized protein</fullName>
    </submittedName>
</protein>
<gene>
    <name evidence="1" type="ORF">CK203_045340</name>
</gene>
<accession>A0A438HI74</accession>
<reference evidence="1 2" key="1">
    <citation type="journal article" date="2018" name="PLoS Genet.">
        <title>Population sequencing reveals clonal diversity and ancestral inbreeding in the grapevine cultivar Chardonnay.</title>
        <authorList>
            <person name="Roach M.J."/>
            <person name="Johnson D.L."/>
            <person name="Bohlmann J."/>
            <person name="van Vuuren H.J."/>
            <person name="Jones S.J."/>
            <person name="Pretorius I.S."/>
            <person name="Schmidt S.A."/>
            <person name="Borneman A.R."/>
        </authorList>
    </citation>
    <scope>NUCLEOTIDE SEQUENCE [LARGE SCALE GENOMIC DNA]</scope>
    <source>
        <strain evidence="2">cv. Chardonnay</strain>
        <tissue evidence="1">Leaf</tissue>
    </source>
</reference>
<sequence length="129" mass="14571">MKASLGSISRQLDDMLSMRFGLHMISYEQPRGFLEPKFTIYDGASDHFLLSDALLAADDVGYSINPDIPFFMSFAKKPSVSMDDFFKYADKYAMLEDDVRVASQQIMVTSRSIKYNEAGSSKPSSDRLR</sequence>
<evidence type="ECO:0000313" key="1">
    <source>
        <dbReference type="EMBL" id="RVW84175.1"/>
    </source>
</evidence>
<comment type="caution">
    <text evidence="1">The sequence shown here is derived from an EMBL/GenBank/DDBJ whole genome shotgun (WGS) entry which is preliminary data.</text>
</comment>
<dbReference type="Proteomes" id="UP000288805">
    <property type="component" value="Unassembled WGS sequence"/>
</dbReference>
<dbReference type="EMBL" id="QGNW01000218">
    <property type="protein sequence ID" value="RVW84175.1"/>
    <property type="molecule type" value="Genomic_DNA"/>
</dbReference>